<dbReference type="Gene3D" id="1.20.1050.60">
    <property type="entry name" value="alpha-1,2-mannosidase"/>
    <property type="match status" value="1"/>
</dbReference>
<gene>
    <name evidence="4" type="ORF">FC78_GL002655</name>
</gene>
<dbReference type="Proteomes" id="UP000051515">
    <property type="component" value="Unassembled WGS sequence"/>
</dbReference>
<dbReference type="GO" id="GO:0006516">
    <property type="term" value="P:glycoprotein catabolic process"/>
    <property type="evidence" value="ECO:0007669"/>
    <property type="project" value="TreeGrafter"/>
</dbReference>
<dbReference type="InterPro" id="IPR008928">
    <property type="entry name" value="6-hairpin_glycosidase_sf"/>
</dbReference>
<dbReference type="Pfam" id="PF07971">
    <property type="entry name" value="Glyco_hydro_92"/>
    <property type="match status" value="1"/>
</dbReference>
<dbReference type="NCBIfam" id="TIGR01180">
    <property type="entry name" value="aman2_put"/>
    <property type="match status" value="1"/>
</dbReference>
<dbReference type="EMBL" id="AZDY01000038">
    <property type="protein sequence ID" value="KRK82644.1"/>
    <property type="molecule type" value="Genomic_DNA"/>
</dbReference>
<evidence type="ECO:0000256" key="1">
    <source>
        <dbReference type="SAM" id="MobiDB-lite"/>
    </source>
</evidence>
<reference evidence="4 5" key="1">
    <citation type="journal article" date="2015" name="Genome Announc.">
        <title>Expanding the biotechnology potential of lactobacilli through comparative genomics of 213 strains and associated genera.</title>
        <authorList>
            <person name="Sun Z."/>
            <person name="Harris H.M."/>
            <person name="McCann A."/>
            <person name="Guo C."/>
            <person name="Argimon S."/>
            <person name="Zhang W."/>
            <person name="Yang X."/>
            <person name="Jeffery I.B."/>
            <person name="Cooney J.C."/>
            <person name="Kagawa T.F."/>
            <person name="Liu W."/>
            <person name="Song Y."/>
            <person name="Salvetti E."/>
            <person name="Wrobel A."/>
            <person name="Rasinkangas P."/>
            <person name="Parkhill J."/>
            <person name="Rea M.C."/>
            <person name="O'Sullivan O."/>
            <person name="Ritari J."/>
            <person name="Douillard F.P."/>
            <person name="Paul Ross R."/>
            <person name="Yang R."/>
            <person name="Briner A.E."/>
            <person name="Felis G.E."/>
            <person name="de Vos W.M."/>
            <person name="Barrangou R."/>
            <person name="Klaenhammer T.R."/>
            <person name="Caufield P.W."/>
            <person name="Cui Y."/>
            <person name="Zhang H."/>
            <person name="O'Toole P.W."/>
        </authorList>
    </citation>
    <scope>NUCLEOTIDE SEQUENCE [LARGE SCALE GENOMIC DNA]</scope>
    <source>
        <strain evidence="4 5">DSM 19674</strain>
    </source>
</reference>
<dbReference type="Gene3D" id="3.30.2080.10">
    <property type="entry name" value="GH92 mannosidase domain"/>
    <property type="match status" value="1"/>
</dbReference>
<dbReference type="RefSeq" id="WP_056953836.1">
    <property type="nucleotide sequence ID" value="NZ_AZDY01000038.1"/>
</dbReference>
<evidence type="ECO:0000259" key="3">
    <source>
        <dbReference type="Pfam" id="PF17678"/>
    </source>
</evidence>
<comment type="caution">
    <text evidence="4">The sequence shown here is derived from an EMBL/GenBank/DDBJ whole genome shotgun (WGS) entry which is preliminary data.</text>
</comment>
<accession>A0A0R1KNK5</accession>
<dbReference type="GO" id="GO:0030246">
    <property type="term" value="F:carbohydrate binding"/>
    <property type="evidence" value="ECO:0007669"/>
    <property type="project" value="InterPro"/>
</dbReference>
<dbReference type="STRING" id="1423788.FC78_GL002655"/>
<dbReference type="PANTHER" id="PTHR12143">
    <property type="entry name" value="PEPTIDE N-GLYCANASE PNGASE -RELATED"/>
    <property type="match status" value="1"/>
</dbReference>
<dbReference type="Gene3D" id="1.20.1610.10">
    <property type="entry name" value="alpha-1,2-mannosidases domains"/>
    <property type="match status" value="1"/>
</dbReference>
<feature type="domain" description="Glycosyl hydrolase family 92 N-terminal" evidence="3">
    <location>
        <begin position="6"/>
        <end position="226"/>
    </location>
</feature>
<feature type="domain" description="Glycosyl hydrolase family 92" evidence="2">
    <location>
        <begin position="235"/>
        <end position="699"/>
    </location>
</feature>
<dbReference type="OrthoDB" id="9804511at2"/>
<dbReference type="InterPro" id="IPR012939">
    <property type="entry name" value="Glyco_hydro_92"/>
</dbReference>
<feature type="region of interest" description="Disordered" evidence="1">
    <location>
        <begin position="1"/>
        <end position="21"/>
    </location>
</feature>
<keyword evidence="5" id="KW-1185">Reference proteome</keyword>
<dbReference type="InterPro" id="IPR005887">
    <property type="entry name" value="GH92_a_mannosidase_put"/>
</dbReference>
<sequence length="718" mass="82835">MLISQIDTRQGTNSTSEFSHGNTLPYTGMPFGMNYLIPQTTFDDTSWSFSPVSHQFAGIKITHQPSPWIGDFSSFILSALTGDIEINTKTFDQIGSYRPNEATFNPHYLSIYDQRYEVQTEVVPTNYGAFFKYNFDRKIPKIIVHIPKNGEFVLDDSQNKLKLLVRNYDSHFNNDFKLYAALEFDEPIKTTLTLHQNNPEYDSMILSFDDTDEINVKLTTSFINFNQAQIALNRLNNLTFENVKKIAQETWQSYLDLINITDRNKKRLSTFYHCMYRTFLFPQRCYELDSNDRPIHYDLYHDTVKSGYLYMNNGFWDTSKTVYPLFAILTPKTYHQMLLGFYNSYLESGYLPKWLAPDERGMMPGTLIDAVIADAAVKGILNEDEMRQFLDAMLKSATQESDDERLGRLGMDDFNKYGYLPADKYPESVNQTLDYTYSDFCISQVAKLLHEDKLAKKYAKSALNYKNIFDPENGLMRPKDSNGQFKDGFDSIRWGTDYTEGSSWQNSFAVYHDIAGLKKLYSKKLSFLQTLLNLSNQKPAFKVGGYGFQIHEMTEMAAIDFGQIAISNQPSFHLPYLFEYTDHPEYTELLVKQLANQFNDSIDGFPGDEDNGSMAAWFIFACLGFYPLCPGSDEYVFGISLFDKIQINLPSGDNFTIRTNRNQPQNQFVQTRLLNGQELKQRFLKYHQIINGGNLETNLCLLPEIKHDEQLPFSLSKK</sequence>
<dbReference type="SUPFAM" id="SSF48208">
    <property type="entry name" value="Six-hairpin glycosidases"/>
    <property type="match status" value="1"/>
</dbReference>
<dbReference type="AlphaFoldDB" id="A0A0R1KNK5"/>
<organism evidence="4 5">
    <name type="scientific">Companilactobacillus bobalius DSM 19674</name>
    <dbReference type="NCBI Taxonomy" id="1423788"/>
    <lineage>
        <taxon>Bacteria</taxon>
        <taxon>Bacillati</taxon>
        <taxon>Bacillota</taxon>
        <taxon>Bacilli</taxon>
        <taxon>Lactobacillales</taxon>
        <taxon>Lactobacillaceae</taxon>
        <taxon>Companilactobacillus</taxon>
        <taxon>Companilactobacillus bobalius</taxon>
    </lineage>
</organism>
<dbReference type="InterPro" id="IPR041371">
    <property type="entry name" value="GH92_N"/>
</dbReference>
<dbReference type="Pfam" id="PF17678">
    <property type="entry name" value="Glyco_hydro_92N"/>
    <property type="match status" value="1"/>
</dbReference>
<protein>
    <submittedName>
        <fullName evidence="4">Cell wall surface anchor family antigen</fullName>
    </submittedName>
</protein>
<dbReference type="GO" id="GO:0000224">
    <property type="term" value="F:peptide-N4-(N-acetyl-beta-glucosaminyl)asparagine amidase activity"/>
    <property type="evidence" value="ECO:0007669"/>
    <property type="project" value="TreeGrafter"/>
</dbReference>
<dbReference type="Gene3D" id="2.70.98.10">
    <property type="match status" value="1"/>
</dbReference>
<dbReference type="GO" id="GO:0005975">
    <property type="term" value="P:carbohydrate metabolic process"/>
    <property type="evidence" value="ECO:0007669"/>
    <property type="project" value="InterPro"/>
</dbReference>
<evidence type="ECO:0000313" key="4">
    <source>
        <dbReference type="EMBL" id="KRK82644.1"/>
    </source>
</evidence>
<proteinExistence type="predicted"/>
<dbReference type="GO" id="GO:0005829">
    <property type="term" value="C:cytosol"/>
    <property type="evidence" value="ECO:0007669"/>
    <property type="project" value="TreeGrafter"/>
</dbReference>
<name>A0A0R1KNK5_9LACO</name>
<dbReference type="InterPro" id="IPR050883">
    <property type="entry name" value="PNGase"/>
</dbReference>
<dbReference type="InterPro" id="IPR014718">
    <property type="entry name" value="GH-type_carb-bd"/>
</dbReference>
<evidence type="ECO:0000313" key="5">
    <source>
        <dbReference type="Proteomes" id="UP000051515"/>
    </source>
</evidence>
<dbReference type="PANTHER" id="PTHR12143:SF43">
    <property type="entry name" value="PUTATIVE-RELATED"/>
    <property type="match status" value="1"/>
</dbReference>
<dbReference type="PATRIC" id="fig|1423788.3.peg.2726"/>
<evidence type="ECO:0000259" key="2">
    <source>
        <dbReference type="Pfam" id="PF07971"/>
    </source>
</evidence>